<dbReference type="KEGG" id="pbp:STSP1_01190"/>
<dbReference type="AlphaFoldDB" id="A0A1W6LLY1"/>
<protein>
    <submittedName>
        <fullName evidence="1">Uncharacterized protein</fullName>
    </submittedName>
</protein>
<gene>
    <name evidence="1" type="ORF">STSP1_01190</name>
</gene>
<accession>A0A1W6LLY1</accession>
<organism evidence="1 2">
    <name type="scientific">Sedimentisphaera salicampi</name>
    <dbReference type="NCBI Taxonomy" id="1941349"/>
    <lineage>
        <taxon>Bacteria</taxon>
        <taxon>Pseudomonadati</taxon>
        <taxon>Planctomycetota</taxon>
        <taxon>Phycisphaerae</taxon>
        <taxon>Sedimentisphaerales</taxon>
        <taxon>Sedimentisphaeraceae</taxon>
        <taxon>Sedimentisphaera</taxon>
    </lineage>
</organism>
<dbReference type="STRING" id="1941349.STSP1_01190"/>
<dbReference type="EMBL" id="CP021023">
    <property type="protein sequence ID" value="ARN56798.1"/>
    <property type="molecule type" value="Genomic_DNA"/>
</dbReference>
<dbReference type="Proteomes" id="UP000193334">
    <property type="component" value="Chromosome"/>
</dbReference>
<sequence>MNFSEKNTTNKLVFSLFVLCSLCLYGAELLNGSFETFDENDPNVFEQTWETTNSVRCVSSFGTENVTFEHSQNSQVEWPLNPAYAVHGDYFAVLSTGDTGSSDNDSIMAEIRQKIKFEPGEVFGGAYFFATGDYLGWNDYAKITLNPASRERETELSPIQIEFHNGKTEIDVQTVGDFRSMENWNTFEYEFTEDTAGEYYLTCGVYDRNDRIYKSYFMLDNFYAGLPQRLRIKNNLSLSDSQIISREMDISRKDDRYPNAKDGYDLSDKCLCDTTEEAVIYSDVTHYNDPNEPNSLSLDVRSEGSTAPYYLKLSSEGNFAEQTSNNLKFTFHGEAPAFGGSSILFQQTRCRGTSEDPNGLNEFYPVYDVRAAIEKNEGVIPLKSLPPGQYIHSEPYGSGVLYIGNRILADFNQNNKADMEDFSILARNWMNHQSPTGSRHSTANISGDNGIPDFVEEKAKIDFCDLNAFAEDWTKQCRQIEK</sequence>
<proteinExistence type="predicted"/>
<evidence type="ECO:0000313" key="2">
    <source>
        <dbReference type="Proteomes" id="UP000193334"/>
    </source>
</evidence>
<reference evidence="2" key="1">
    <citation type="submission" date="2017-04" db="EMBL/GenBank/DDBJ databases">
        <title>Comparative genomics and description of representatives of a novel lineage of planctomycetes thriving in anoxic sediments.</title>
        <authorList>
            <person name="Spring S."/>
            <person name="Bunk B."/>
            <person name="Sproer C."/>
        </authorList>
    </citation>
    <scope>NUCLEOTIDE SEQUENCE [LARGE SCALE GENOMIC DNA]</scope>
    <source>
        <strain evidence="2">ST-PulAB-D4</strain>
    </source>
</reference>
<name>A0A1W6LLY1_9BACT</name>
<evidence type="ECO:0000313" key="1">
    <source>
        <dbReference type="EMBL" id="ARN56798.1"/>
    </source>
</evidence>
<keyword evidence="2" id="KW-1185">Reference proteome</keyword>